<dbReference type="NCBIfam" id="TIGR02840">
    <property type="entry name" value="spore_YtaF"/>
    <property type="match status" value="1"/>
</dbReference>
<keyword evidence="3 5" id="KW-1133">Transmembrane helix</keyword>
<keyword evidence="4 5" id="KW-0472">Membrane</keyword>
<dbReference type="PANTHER" id="PTHR35529">
    <property type="entry name" value="MANGANESE EFFLUX PUMP MNTP-RELATED"/>
    <property type="match status" value="1"/>
</dbReference>
<feature type="transmembrane region" description="Helical" evidence="5">
    <location>
        <begin position="183"/>
        <end position="204"/>
    </location>
</feature>
<comment type="caution">
    <text evidence="6">The sequence shown here is derived from an EMBL/GenBank/DDBJ whole genome shotgun (WGS) entry which is preliminary data.</text>
</comment>
<gene>
    <name evidence="6" type="primary">ytaF</name>
    <name evidence="6" type="ORF">D5F11_020160</name>
</gene>
<feature type="transmembrane region" description="Helical" evidence="5">
    <location>
        <begin position="118"/>
        <end position="136"/>
    </location>
</feature>
<evidence type="ECO:0000256" key="3">
    <source>
        <dbReference type="ARBA" id="ARBA00022989"/>
    </source>
</evidence>
<evidence type="ECO:0000256" key="1">
    <source>
        <dbReference type="ARBA" id="ARBA00022475"/>
    </source>
</evidence>
<evidence type="ECO:0000313" key="6">
    <source>
        <dbReference type="EMBL" id="RST57965.1"/>
    </source>
</evidence>
<dbReference type="PANTHER" id="PTHR35529:SF2">
    <property type="entry name" value="SPORULATION PROTEIN YTAF-RELATED"/>
    <property type="match status" value="1"/>
</dbReference>
<dbReference type="OrthoDB" id="1679205at2"/>
<keyword evidence="1" id="KW-1003">Cell membrane</keyword>
<organism evidence="6 7">
    <name type="scientific">Siminovitchia terrae</name>
    <name type="common">Bacillus terrae</name>
    <dbReference type="NCBI Taxonomy" id="1914933"/>
    <lineage>
        <taxon>Bacteria</taxon>
        <taxon>Bacillati</taxon>
        <taxon>Bacillota</taxon>
        <taxon>Bacilli</taxon>
        <taxon>Bacillales</taxon>
        <taxon>Bacillaceae</taxon>
        <taxon>Siminovitchia</taxon>
    </lineage>
</organism>
<dbReference type="AlphaFoldDB" id="A0A429X3K2"/>
<evidence type="ECO:0000256" key="5">
    <source>
        <dbReference type="SAM" id="Phobius"/>
    </source>
</evidence>
<dbReference type="InterPro" id="IPR014205">
    <property type="entry name" value="Spore_YtaF"/>
</dbReference>
<keyword evidence="2 5" id="KW-0812">Transmembrane</keyword>
<feature type="transmembrane region" description="Helical" evidence="5">
    <location>
        <begin position="60"/>
        <end position="82"/>
    </location>
</feature>
<sequence length="205" mass="20968">MIIALTISSSIDNLGVGISYGIRGIRISHLSNLLISVICFLFSVVGVYFGLILAKILPGVLPIVIGSFLLVVIGLRIILLAVPRKNQASVEGAEMEVAASDVKGKIKNPMALATSGRIGFVESILLGIGLSANALTNGIGAGLLGLNPIIICIAASVGSFVTVWGGVALGAKVANVRIGKFTVGQFGTLISGALLLIIAFAAFLD</sequence>
<reference evidence="6 7" key="1">
    <citation type="submission" date="2018-12" db="EMBL/GenBank/DDBJ databases">
        <authorList>
            <person name="Sun L."/>
            <person name="Chen Z."/>
        </authorList>
    </citation>
    <scope>NUCLEOTIDE SEQUENCE [LARGE SCALE GENOMIC DNA]</scope>
    <source>
        <strain evidence="6 7">LMG 29736</strain>
    </source>
</reference>
<feature type="transmembrane region" description="Helical" evidence="5">
    <location>
        <begin position="33"/>
        <end position="54"/>
    </location>
</feature>
<dbReference type="InterPro" id="IPR003810">
    <property type="entry name" value="Mntp/YtaF"/>
</dbReference>
<protein>
    <submittedName>
        <fullName evidence="6">Sporulation membrane protein YtaF</fullName>
    </submittedName>
</protein>
<dbReference type="Pfam" id="PF02659">
    <property type="entry name" value="Mntp"/>
    <property type="match status" value="1"/>
</dbReference>
<name>A0A429X3K2_SIMTE</name>
<dbReference type="RefSeq" id="WP_120119254.1">
    <property type="nucleotide sequence ID" value="NZ_DAMDJW010000201.1"/>
</dbReference>
<feature type="transmembrane region" description="Helical" evidence="5">
    <location>
        <begin position="148"/>
        <end position="171"/>
    </location>
</feature>
<evidence type="ECO:0000256" key="2">
    <source>
        <dbReference type="ARBA" id="ARBA00022692"/>
    </source>
</evidence>
<dbReference type="Proteomes" id="UP000287296">
    <property type="component" value="Unassembled WGS sequence"/>
</dbReference>
<evidence type="ECO:0000313" key="7">
    <source>
        <dbReference type="Proteomes" id="UP000287296"/>
    </source>
</evidence>
<dbReference type="EMBL" id="QYTW02000026">
    <property type="protein sequence ID" value="RST57965.1"/>
    <property type="molecule type" value="Genomic_DNA"/>
</dbReference>
<proteinExistence type="predicted"/>
<evidence type="ECO:0000256" key="4">
    <source>
        <dbReference type="ARBA" id="ARBA00023136"/>
    </source>
</evidence>
<accession>A0A429X3K2</accession>